<dbReference type="Pfam" id="PF16092">
    <property type="entry name" value="CFAP61_N"/>
    <property type="match status" value="1"/>
</dbReference>
<evidence type="ECO:0000259" key="1">
    <source>
        <dbReference type="Pfam" id="PF07992"/>
    </source>
</evidence>
<gene>
    <name evidence="5" type="primary">LOC115633707</name>
</gene>
<dbReference type="SUPFAM" id="SSF51905">
    <property type="entry name" value="FAD/NAD(P)-binding domain"/>
    <property type="match status" value="2"/>
</dbReference>
<dbReference type="InterPro" id="IPR036188">
    <property type="entry name" value="FAD/NAD-bd_sf"/>
</dbReference>
<proteinExistence type="predicted"/>
<accession>A0A6J2UHS9</accession>
<dbReference type="RefSeq" id="XP_030387028.1">
    <property type="nucleotide sequence ID" value="XM_030531168.1"/>
</dbReference>
<dbReference type="Pfam" id="PF23150">
    <property type="entry name" value="CFAP61_dimer"/>
    <property type="match status" value="1"/>
</dbReference>
<protein>
    <submittedName>
        <fullName evidence="5">Cilia- and flagella-associated protein 61</fullName>
    </submittedName>
</protein>
<dbReference type="InterPro" id="IPR032151">
    <property type="entry name" value="CFAP61_N"/>
</dbReference>
<feature type="domain" description="FAD/NAD(P)-binding" evidence="1">
    <location>
        <begin position="924"/>
        <end position="1044"/>
    </location>
</feature>
<evidence type="ECO:0000259" key="3">
    <source>
        <dbReference type="Pfam" id="PF23150"/>
    </source>
</evidence>
<dbReference type="Proteomes" id="UP000504634">
    <property type="component" value="Unplaced"/>
</dbReference>
<evidence type="ECO:0000313" key="4">
    <source>
        <dbReference type="Proteomes" id="UP000504634"/>
    </source>
</evidence>
<sequence length="1273" mass="149349">MESDYVVRFAQIDDFGSIIQLLQSPDIKWFGNIRPKYNAKDNIFKTYQTHRLVVLKNEASTGVIAYAEVRDYPPLGALPNDAWLKWMNYRYCLTFTVNTLNTLFLNFGAYKSDHPLTIRAILKEVFYTENKVLYLMTVKMPKTPQHKYYYESFSDLKPYARVLYPREFDLENNPVTQSLYVVYRYDILPKINYRKALAEDNDDIIEIQEAELPEIRAELGDYYIAEELMRQDEAAHKTFIIVAEIENISKEFQTGGFIWLSTDIDIKYFVKNYEVEHFGNLVNFTETEPYALDHFIVSTSQPKAEISLFTLEALDDLHATTILGGLHRNDSGISVASLGKVKVSSLAGMVVCDDKYYVREGIFIKFYHIVDHLLSNGYYLNEDVKVIDFCYNVAPDLSILEDSANVFMLKYIGIHSDYPVKRLFNFLICAFCAFPERDYCIMTLPKGGTSVRSHAEVLKYFMPVAQRPSEVTNLDQLYITHRSIIHGDVSVYRIEPTDVQMIQKFALDGYSPEINSVGSSTSYASKINEYGYVEREYKLLNQIMNSVLYHHHSEFSIWTIRCGDSTKPASENTLIGFVVLKLFRNRHQLYHHYHVPKYDTHQSHECAEIITLRLHPLFRIWSDIIFRDLASKTNYHDFFYISSRRNTTFSNELKTYMMLVEPNPKKKCSVPCSADECDKMPLSKIKLPQHNFYTDHLILFRHKLKPSKWFGNTNKLVMIGFTEHTKAFLRQLAFQWDSKDHKNSETFTCLTRIQVTVISMPGLVEAEYDNMFRCPFCKDMYNCYLNYQNSSCYIRDVILRMDLRLWVHFVPGHVIFIDKEKKFVRLRNSCEIYYDTLIMTCHKNYSLNVDSPVDYKGRLPSNYVEVNFRIDKFLLFYKCRVLLEDMQNSFIILIYGNDLQTYECIQFLTTHGISSKRIILAMPHEVTGVDAEDKLRSPYKDKNIQYILEDMVRDSGVTVYNNLNFVEWTHHISGHFIMEVVFESFPSHDRFNIDCDIFISFATCGHIGYFSKPWIVASDIEMHNGCIVVDENFRTNDPNIYAVGRHIEIRGKPNYQYKYTSERETARKLMQILKLGFCEKRVEHKFSEPLYFQAQLPFNYYITKVTMPRRYLSTQLSTDMSCSLTTYSKKNFCRVTLSRNSIVEEIVVITNDDTRLDHLEHFVGKHESLLNNLKARYAAGALKCFLKFFKEPWTELIMHEDFEDLQVQNYNMLRPTVLAHQIKTVKDITDHEFFKMNKGNLEEGLLNFLRKRRTDFHHPFALPEDYLDMFQTE</sequence>
<dbReference type="GO" id="GO:0016491">
    <property type="term" value="F:oxidoreductase activity"/>
    <property type="evidence" value="ECO:0007669"/>
    <property type="project" value="InterPro"/>
</dbReference>
<feature type="domain" description="CFAP61 dimerisation" evidence="3">
    <location>
        <begin position="1085"/>
        <end position="1197"/>
    </location>
</feature>
<keyword evidence="4" id="KW-1185">Reference proteome</keyword>
<dbReference type="GeneID" id="115633707"/>
<dbReference type="OrthoDB" id="382863at2759"/>
<keyword evidence="5" id="KW-0969">Cilium</keyword>
<feature type="domain" description="Cilia- and flagella-associated protein 61 N-terminal" evidence="2">
    <location>
        <begin position="7"/>
        <end position="283"/>
    </location>
</feature>
<evidence type="ECO:0000313" key="5">
    <source>
        <dbReference type="RefSeq" id="XP_030387028.1"/>
    </source>
</evidence>
<keyword evidence="5" id="KW-0966">Cell projection</keyword>
<dbReference type="AlphaFoldDB" id="A0A6J2UHS9"/>
<evidence type="ECO:0000259" key="2">
    <source>
        <dbReference type="Pfam" id="PF16092"/>
    </source>
</evidence>
<dbReference type="PANTHER" id="PTHR21178">
    <property type="entry name" value="CILIA- AND FLAGELLA-ASSOCIATED PROTEIN 61"/>
    <property type="match status" value="1"/>
</dbReference>
<dbReference type="Gene3D" id="3.50.50.60">
    <property type="entry name" value="FAD/NAD(P)-binding domain"/>
    <property type="match status" value="2"/>
</dbReference>
<reference evidence="5" key="1">
    <citation type="submission" date="2025-08" db="UniProtKB">
        <authorList>
            <consortium name="RefSeq"/>
        </authorList>
    </citation>
    <scope>IDENTIFICATION</scope>
    <source>
        <strain evidence="5">11010-0011.00</strain>
        <tissue evidence="5">Whole body</tissue>
    </source>
</reference>
<dbReference type="InterPro" id="IPR023753">
    <property type="entry name" value="FAD/NAD-binding_dom"/>
</dbReference>
<name>A0A6J2UHS9_DROLE</name>
<dbReference type="InterPro" id="IPR038884">
    <property type="entry name" value="CFAP61"/>
</dbReference>
<organism evidence="4 5">
    <name type="scientific">Drosophila lebanonensis</name>
    <name type="common">Fruit fly</name>
    <name type="synonym">Scaptodrosophila lebanonensis</name>
    <dbReference type="NCBI Taxonomy" id="7225"/>
    <lineage>
        <taxon>Eukaryota</taxon>
        <taxon>Metazoa</taxon>
        <taxon>Ecdysozoa</taxon>
        <taxon>Arthropoda</taxon>
        <taxon>Hexapoda</taxon>
        <taxon>Insecta</taxon>
        <taxon>Pterygota</taxon>
        <taxon>Neoptera</taxon>
        <taxon>Endopterygota</taxon>
        <taxon>Diptera</taxon>
        <taxon>Brachycera</taxon>
        <taxon>Muscomorpha</taxon>
        <taxon>Ephydroidea</taxon>
        <taxon>Drosophilidae</taxon>
        <taxon>Scaptodrosophila</taxon>
    </lineage>
</organism>
<dbReference type="InterPro" id="IPR056299">
    <property type="entry name" value="CFAP61_dimer"/>
</dbReference>
<dbReference type="Pfam" id="PF07992">
    <property type="entry name" value="Pyr_redox_2"/>
    <property type="match status" value="1"/>
</dbReference>
<dbReference type="PANTHER" id="PTHR21178:SF8">
    <property type="entry name" value="CILIA- AND FLAGELLA-ASSOCIATED PROTEIN 61"/>
    <property type="match status" value="1"/>
</dbReference>
<keyword evidence="5" id="KW-0282">Flagellum</keyword>